<proteinExistence type="predicted"/>
<organism evidence="2">
    <name type="scientific">Castellaniella ginsengisoli</name>
    <dbReference type="NCBI Taxonomy" id="546114"/>
    <lineage>
        <taxon>Bacteria</taxon>
        <taxon>Pseudomonadati</taxon>
        <taxon>Pseudomonadota</taxon>
        <taxon>Betaproteobacteria</taxon>
        <taxon>Burkholderiales</taxon>
        <taxon>Alcaligenaceae</taxon>
        <taxon>Castellaniella</taxon>
    </lineage>
</organism>
<gene>
    <name evidence="1" type="ORF">ABRY90_13020</name>
    <name evidence="2" type="ORF">ABRZ10_07175</name>
</gene>
<dbReference type="EMBL" id="CP158265">
    <property type="protein sequence ID" value="XDJ75982.1"/>
    <property type="molecule type" value="Genomic_DNA"/>
</dbReference>
<dbReference type="RefSeq" id="WP_368648001.1">
    <property type="nucleotide sequence ID" value="NZ_CP158258.1"/>
</dbReference>
<name>A0AB39F8T5_9BURK</name>
<sequence length="77" mass="8430">MSLRQYAAISLRVPDSGTDWLDDMIRQSARDEFAGKALAGLGGRKFHKGDAGEGYAEWAASMAYEFADAMLAARERT</sequence>
<dbReference type="EMBL" id="CP158258">
    <property type="protein sequence ID" value="XDJ58164.1"/>
    <property type="molecule type" value="Genomic_DNA"/>
</dbReference>
<dbReference type="AlphaFoldDB" id="A0AB39F8T5"/>
<protein>
    <submittedName>
        <fullName evidence="2">Uncharacterized protein</fullName>
    </submittedName>
</protein>
<evidence type="ECO:0000313" key="1">
    <source>
        <dbReference type="EMBL" id="XDJ58164.1"/>
    </source>
</evidence>
<accession>A0AB39F8T5</accession>
<reference evidence="2" key="1">
    <citation type="submission" date="2024-05" db="EMBL/GenBank/DDBJ databases">
        <authorList>
            <person name="Luo Y.-C."/>
            <person name="Nicholds J."/>
            <person name="Mortimer T."/>
            <person name="Maboni G."/>
        </authorList>
    </citation>
    <scope>NUCLEOTIDE SEQUENCE</scope>
    <source>
        <strain evidence="2">143769</strain>
        <strain evidence="1">148131</strain>
    </source>
</reference>
<evidence type="ECO:0000313" key="2">
    <source>
        <dbReference type="EMBL" id="XDJ75982.1"/>
    </source>
</evidence>